<evidence type="ECO:0000256" key="5">
    <source>
        <dbReference type="ARBA" id="ARBA00022801"/>
    </source>
</evidence>
<dbReference type="InterPro" id="IPR038371">
    <property type="entry name" value="Cu_polyphenol_OxRdtase_sf"/>
</dbReference>
<dbReference type="AlphaFoldDB" id="A0A1T2L658"/>
<evidence type="ECO:0000256" key="7">
    <source>
        <dbReference type="ARBA" id="ARBA00047989"/>
    </source>
</evidence>
<dbReference type="RefSeq" id="WP_078483462.1">
    <property type="nucleotide sequence ID" value="NZ_MPRL01000023.1"/>
</dbReference>
<sequence>METIAPDWPAPHTVHAYTTTRAGGVSEAPFHSFNLATHVGDRDQHVQQNRQRLITELALPDSPVWLDQVHGTDVVAADQISVGQCADAVFSWRSGKVCAVMTADCLPLLFCNRQGSVVAAAHAGWRGLAAGVIESTVEAMGVATADLLVWLGPAIGPEVFEVGDEVRREFVDHQIEAEQAFKSSSIEGRWLADLYQLARLRLARCGVAQIYGGDYCTYSDAEHFYSYRRDGETGRMASLIWIAPQ</sequence>
<keyword evidence="12" id="KW-1185">Reference proteome</keyword>
<name>A0A1T2L658_9GAMM</name>
<reference evidence="11 12" key="1">
    <citation type="submission" date="2016-11" db="EMBL/GenBank/DDBJ databases">
        <title>Mixed transmission modes and dynamic genome evolution in an obligate animal-bacterial symbiosis.</title>
        <authorList>
            <person name="Russell S.L."/>
            <person name="Corbett-Detig R.B."/>
            <person name="Cavanaugh C.M."/>
        </authorList>
    </citation>
    <scope>NUCLEOTIDE SEQUENCE [LARGE SCALE GENOMIC DNA]</scope>
    <source>
        <strain evidence="11">Sveles-Q1</strain>
    </source>
</reference>
<dbReference type="Gene3D" id="3.60.140.10">
    <property type="entry name" value="CNF1/YfiH-like putative cysteine hydrolases"/>
    <property type="match status" value="1"/>
</dbReference>
<evidence type="ECO:0000256" key="6">
    <source>
        <dbReference type="ARBA" id="ARBA00022833"/>
    </source>
</evidence>
<keyword evidence="3" id="KW-0808">Transferase</keyword>
<dbReference type="NCBIfam" id="TIGR00726">
    <property type="entry name" value="peptidoglycan editing factor PgeF"/>
    <property type="match status" value="1"/>
</dbReference>
<comment type="catalytic activity">
    <reaction evidence="1">
        <text>inosine + phosphate = alpha-D-ribose 1-phosphate + hypoxanthine</text>
        <dbReference type="Rhea" id="RHEA:27646"/>
        <dbReference type="ChEBI" id="CHEBI:17368"/>
        <dbReference type="ChEBI" id="CHEBI:17596"/>
        <dbReference type="ChEBI" id="CHEBI:43474"/>
        <dbReference type="ChEBI" id="CHEBI:57720"/>
        <dbReference type="EC" id="2.4.2.1"/>
    </reaction>
    <physiologicalReaction direction="left-to-right" evidence="1">
        <dbReference type="Rhea" id="RHEA:27647"/>
    </physiologicalReaction>
</comment>
<evidence type="ECO:0000256" key="10">
    <source>
        <dbReference type="RuleBase" id="RU361274"/>
    </source>
</evidence>
<evidence type="ECO:0000256" key="3">
    <source>
        <dbReference type="ARBA" id="ARBA00022679"/>
    </source>
</evidence>
<keyword evidence="6" id="KW-0862">Zinc</keyword>
<dbReference type="Proteomes" id="UP000191110">
    <property type="component" value="Unassembled WGS sequence"/>
</dbReference>
<dbReference type="PANTHER" id="PTHR30616">
    <property type="entry name" value="UNCHARACTERIZED PROTEIN YFIH"/>
    <property type="match status" value="1"/>
</dbReference>
<comment type="catalytic activity">
    <reaction evidence="8">
        <text>adenosine + phosphate = alpha-D-ribose 1-phosphate + adenine</text>
        <dbReference type="Rhea" id="RHEA:27642"/>
        <dbReference type="ChEBI" id="CHEBI:16335"/>
        <dbReference type="ChEBI" id="CHEBI:16708"/>
        <dbReference type="ChEBI" id="CHEBI:43474"/>
        <dbReference type="ChEBI" id="CHEBI:57720"/>
        <dbReference type="EC" id="2.4.2.1"/>
    </reaction>
    <physiologicalReaction direction="left-to-right" evidence="8">
        <dbReference type="Rhea" id="RHEA:27643"/>
    </physiologicalReaction>
</comment>
<comment type="caution">
    <text evidence="11">The sequence shown here is derived from an EMBL/GenBank/DDBJ whole genome shotgun (WGS) entry which is preliminary data.</text>
</comment>
<gene>
    <name evidence="11" type="ORF">BOW53_07360</name>
</gene>
<evidence type="ECO:0000256" key="8">
    <source>
        <dbReference type="ARBA" id="ARBA00048968"/>
    </source>
</evidence>
<keyword evidence="4" id="KW-0479">Metal-binding</keyword>
<dbReference type="OrthoDB" id="4279at2"/>
<organism evidence="11 12">
    <name type="scientific">Solemya pervernicosa gill symbiont</name>
    <dbReference type="NCBI Taxonomy" id="642797"/>
    <lineage>
        <taxon>Bacteria</taxon>
        <taxon>Pseudomonadati</taxon>
        <taxon>Pseudomonadota</taxon>
        <taxon>Gammaproteobacteria</taxon>
        <taxon>sulfur-oxidizing symbionts</taxon>
    </lineage>
</organism>
<dbReference type="GO" id="GO:0016787">
    <property type="term" value="F:hydrolase activity"/>
    <property type="evidence" value="ECO:0007669"/>
    <property type="project" value="UniProtKB-KW"/>
</dbReference>
<evidence type="ECO:0000313" key="12">
    <source>
        <dbReference type="Proteomes" id="UP000191110"/>
    </source>
</evidence>
<comment type="similarity">
    <text evidence="2 10">Belongs to the purine nucleoside phosphorylase YfiH/LACC1 family.</text>
</comment>
<dbReference type="InterPro" id="IPR011324">
    <property type="entry name" value="Cytotoxic_necrot_fac-like_cat"/>
</dbReference>
<dbReference type="GO" id="GO:0005507">
    <property type="term" value="F:copper ion binding"/>
    <property type="evidence" value="ECO:0007669"/>
    <property type="project" value="TreeGrafter"/>
</dbReference>
<dbReference type="CDD" id="cd16833">
    <property type="entry name" value="YfiH"/>
    <property type="match status" value="1"/>
</dbReference>
<evidence type="ECO:0000256" key="2">
    <source>
        <dbReference type="ARBA" id="ARBA00007353"/>
    </source>
</evidence>
<dbReference type="Pfam" id="PF02578">
    <property type="entry name" value="Cu-oxidase_4"/>
    <property type="match status" value="1"/>
</dbReference>
<evidence type="ECO:0000256" key="1">
    <source>
        <dbReference type="ARBA" id="ARBA00000553"/>
    </source>
</evidence>
<evidence type="ECO:0000256" key="9">
    <source>
        <dbReference type="ARBA" id="ARBA00049893"/>
    </source>
</evidence>
<dbReference type="GO" id="GO:0017061">
    <property type="term" value="F:S-methyl-5-thioadenosine phosphorylase activity"/>
    <property type="evidence" value="ECO:0007669"/>
    <property type="project" value="UniProtKB-EC"/>
</dbReference>
<keyword evidence="5" id="KW-0378">Hydrolase</keyword>
<protein>
    <recommendedName>
        <fullName evidence="10">Purine nucleoside phosphorylase</fullName>
    </recommendedName>
</protein>
<comment type="catalytic activity">
    <reaction evidence="7">
        <text>adenosine + H2O + H(+) = inosine + NH4(+)</text>
        <dbReference type="Rhea" id="RHEA:24408"/>
        <dbReference type="ChEBI" id="CHEBI:15377"/>
        <dbReference type="ChEBI" id="CHEBI:15378"/>
        <dbReference type="ChEBI" id="CHEBI:16335"/>
        <dbReference type="ChEBI" id="CHEBI:17596"/>
        <dbReference type="ChEBI" id="CHEBI:28938"/>
        <dbReference type="EC" id="3.5.4.4"/>
    </reaction>
    <physiologicalReaction direction="left-to-right" evidence="7">
        <dbReference type="Rhea" id="RHEA:24409"/>
    </physiologicalReaction>
</comment>
<dbReference type="EMBL" id="MPRL01000023">
    <property type="protein sequence ID" value="OOZ40542.1"/>
    <property type="molecule type" value="Genomic_DNA"/>
</dbReference>
<proteinExistence type="inferred from homology"/>
<evidence type="ECO:0000256" key="4">
    <source>
        <dbReference type="ARBA" id="ARBA00022723"/>
    </source>
</evidence>
<comment type="catalytic activity">
    <reaction evidence="9">
        <text>S-methyl-5'-thioadenosine + phosphate = 5-(methylsulfanyl)-alpha-D-ribose 1-phosphate + adenine</text>
        <dbReference type="Rhea" id="RHEA:11852"/>
        <dbReference type="ChEBI" id="CHEBI:16708"/>
        <dbReference type="ChEBI" id="CHEBI:17509"/>
        <dbReference type="ChEBI" id="CHEBI:43474"/>
        <dbReference type="ChEBI" id="CHEBI:58533"/>
        <dbReference type="EC" id="2.4.2.28"/>
    </reaction>
    <physiologicalReaction direction="left-to-right" evidence="9">
        <dbReference type="Rhea" id="RHEA:11853"/>
    </physiologicalReaction>
</comment>
<dbReference type="InterPro" id="IPR003730">
    <property type="entry name" value="Cu_polyphenol_OxRdtase"/>
</dbReference>
<dbReference type="PANTHER" id="PTHR30616:SF2">
    <property type="entry name" value="PURINE NUCLEOSIDE PHOSPHORYLASE LACC1"/>
    <property type="match status" value="1"/>
</dbReference>
<accession>A0A1T2L658</accession>
<dbReference type="SUPFAM" id="SSF64438">
    <property type="entry name" value="CNF1/YfiH-like putative cysteine hydrolases"/>
    <property type="match status" value="1"/>
</dbReference>
<evidence type="ECO:0000313" key="11">
    <source>
        <dbReference type="EMBL" id="OOZ40542.1"/>
    </source>
</evidence>